<comment type="caution">
    <text evidence="1">The sequence shown here is derived from an EMBL/GenBank/DDBJ whole genome shotgun (WGS) entry which is preliminary data.</text>
</comment>
<sequence>MGIDAATGIYLFDGGEPDFPMVDTLNLLSTSVRDTVLALRGEMSALDLNARQSMRKFQLTRNGIGDNPSRYFLARSLEDTAAASPNPFPYSYSTSGVDNGGFLFPAGTYGFDLFGTYSANTSGRSTMSMWVGLSTGDAASGGTLLRESSWGGIGSFTASMVVNRIKFSTATRVWFRTEKITGGTANATAELIVTRYEGM</sequence>
<organism evidence="1 2">
    <name type="scientific">Agrococcus versicolor</name>
    <dbReference type="NCBI Taxonomy" id="501482"/>
    <lineage>
        <taxon>Bacteria</taxon>
        <taxon>Bacillati</taxon>
        <taxon>Actinomycetota</taxon>
        <taxon>Actinomycetes</taxon>
        <taxon>Micrococcales</taxon>
        <taxon>Microbacteriaceae</taxon>
        <taxon>Agrococcus</taxon>
    </lineage>
</organism>
<dbReference type="RefSeq" id="WP_344341135.1">
    <property type="nucleotide sequence ID" value="NZ_BAAAQT010000005.1"/>
</dbReference>
<accession>A0ABP5MES1</accession>
<keyword evidence="2" id="KW-1185">Reference proteome</keyword>
<dbReference type="EMBL" id="BAAAQT010000005">
    <property type="protein sequence ID" value="GAA2172407.1"/>
    <property type="molecule type" value="Genomic_DNA"/>
</dbReference>
<evidence type="ECO:0000313" key="2">
    <source>
        <dbReference type="Proteomes" id="UP001501599"/>
    </source>
</evidence>
<reference evidence="2" key="1">
    <citation type="journal article" date="2019" name="Int. J. Syst. Evol. Microbiol.">
        <title>The Global Catalogue of Microorganisms (GCM) 10K type strain sequencing project: providing services to taxonomists for standard genome sequencing and annotation.</title>
        <authorList>
            <consortium name="The Broad Institute Genomics Platform"/>
            <consortium name="The Broad Institute Genome Sequencing Center for Infectious Disease"/>
            <person name="Wu L."/>
            <person name="Ma J."/>
        </authorList>
    </citation>
    <scope>NUCLEOTIDE SEQUENCE [LARGE SCALE GENOMIC DNA]</scope>
    <source>
        <strain evidence="2">JCM 16026</strain>
    </source>
</reference>
<evidence type="ECO:0000313" key="1">
    <source>
        <dbReference type="EMBL" id="GAA2172407.1"/>
    </source>
</evidence>
<protein>
    <submittedName>
        <fullName evidence="1">Uncharacterized protein</fullName>
    </submittedName>
</protein>
<gene>
    <name evidence="1" type="ORF">GCM10009846_10220</name>
</gene>
<name>A0ABP5MES1_9MICO</name>
<dbReference type="Proteomes" id="UP001501599">
    <property type="component" value="Unassembled WGS sequence"/>
</dbReference>
<proteinExistence type="predicted"/>